<protein>
    <submittedName>
        <fullName evidence="1">Uncharacterized protein</fullName>
    </submittedName>
</protein>
<comment type="caution">
    <text evidence="1">The sequence shown here is derived from an EMBL/GenBank/DDBJ whole genome shotgun (WGS) entry which is preliminary data.</text>
</comment>
<sequence>MKNFDSSFSERQLAVFRRCIGKTLISIDTDQMTFFHNRSFGEDFNFYSPVILHFGGDDYLLLEGGEDRKGDRVLSVNKQNTPSPLNFAFNEYGNHEKEDVSGIMVLKTIKNVTLYAFGDAPSEGTEELDTAVVFDLEDNSCLCFVPAAYGTGLCVNDVLIAQKLEHSYARWSAK</sequence>
<name>A0A2W0HAJ3_9BACI</name>
<keyword evidence="2" id="KW-1185">Reference proteome</keyword>
<gene>
    <name evidence="1" type="ORF">CR205_06165</name>
</gene>
<dbReference type="AlphaFoldDB" id="A0A2W0HAJ3"/>
<dbReference type="EMBL" id="PDOF01000001">
    <property type="protein sequence ID" value="PYZ98177.1"/>
    <property type="molecule type" value="Genomic_DNA"/>
</dbReference>
<reference evidence="1 2" key="1">
    <citation type="submission" date="2017-10" db="EMBL/GenBank/DDBJ databases">
        <title>Bacillus sp. nov., a halophilic bacterium isolated from a Yangshapao Lake.</title>
        <authorList>
            <person name="Wang H."/>
        </authorList>
    </citation>
    <scope>NUCLEOTIDE SEQUENCE [LARGE SCALE GENOMIC DNA]</scope>
    <source>
        <strain evidence="1 2">YSP-3</strain>
    </source>
</reference>
<proteinExistence type="predicted"/>
<evidence type="ECO:0000313" key="1">
    <source>
        <dbReference type="EMBL" id="PYZ98177.1"/>
    </source>
</evidence>
<organism evidence="1 2">
    <name type="scientific">Alteribacter lacisalsi</name>
    <dbReference type="NCBI Taxonomy" id="2045244"/>
    <lineage>
        <taxon>Bacteria</taxon>
        <taxon>Bacillati</taxon>
        <taxon>Bacillota</taxon>
        <taxon>Bacilli</taxon>
        <taxon>Bacillales</taxon>
        <taxon>Bacillaceae</taxon>
        <taxon>Alteribacter</taxon>
    </lineage>
</organism>
<evidence type="ECO:0000313" key="2">
    <source>
        <dbReference type="Proteomes" id="UP000248066"/>
    </source>
</evidence>
<accession>A0A2W0HAJ3</accession>
<dbReference type="Proteomes" id="UP000248066">
    <property type="component" value="Unassembled WGS sequence"/>
</dbReference>
<dbReference type="OrthoDB" id="9830362at2"/>
<dbReference type="RefSeq" id="WP_110517985.1">
    <property type="nucleotide sequence ID" value="NZ_PDOF01000001.1"/>
</dbReference>